<evidence type="ECO:0000256" key="1">
    <source>
        <dbReference type="ARBA" id="ARBA00022598"/>
    </source>
</evidence>
<protein>
    <recommendedName>
        <fullName evidence="8">ATP-dependent DNA ligase family profile domain-containing protein</fullName>
    </recommendedName>
</protein>
<dbReference type="GO" id="GO:0003910">
    <property type="term" value="F:DNA ligase (ATP) activity"/>
    <property type="evidence" value="ECO:0007669"/>
    <property type="project" value="InterPro"/>
</dbReference>
<evidence type="ECO:0000259" key="4">
    <source>
        <dbReference type="Pfam" id="PF01068"/>
    </source>
</evidence>
<dbReference type="InterPro" id="IPR016059">
    <property type="entry name" value="DNA_ligase_ATP-dep_CS"/>
</dbReference>
<dbReference type="PANTHER" id="PTHR45674">
    <property type="entry name" value="DNA LIGASE 1/3 FAMILY MEMBER"/>
    <property type="match status" value="1"/>
</dbReference>
<evidence type="ECO:0000256" key="2">
    <source>
        <dbReference type="ARBA" id="ARBA00022741"/>
    </source>
</evidence>
<dbReference type="GO" id="GO:0006281">
    <property type="term" value="P:DNA repair"/>
    <property type="evidence" value="ECO:0007669"/>
    <property type="project" value="InterPro"/>
</dbReference>
<dbReference type="Proteomes" id="UP000070256">
    <property type="component" value="Unassembled WGS sequence"/>
</dbReference>
<feature type="domain" description="ATP-dependent DNA ligase family profile" evidence="4">
    <location>
        <begin position="237"/>
        <end position="364"/>
    </location>
</feature>
<sequence>MFIYSTVILDSKGRIKMRFEILAKTCEELSEKDSRNEKIKITSNFLKGLDRDDLRRACRMIIGRPFPRSSQSSTNLSKKSILNALSRSLKTEKYDEYYAEYGDFGEVIRRLMMEARTKQSVLTGEKVDLESIQAFLDKVSRIGGEGSRKKRDNLADVKFSQISPLEGKYLAKLLLGRSRHGISDGIVVHAIAEAWGRPVERVRRACLLTGDLGEAATMSKMGKLDQAEIEYQRPFLPMLAEMADEAADVVEEMGHCLCEEKLDGVRIQVHRGKNTELYTRNLNRVTEKFLDVVEEFEDFDEEFIAEGELIAERDGSVLPFQRLMRRFREKADENLVKEIPVRIYFFDLLKLGEDSLVDEELRDRGA</sequence>
<dbReference type="Pfam" id="PF04675">
    <property type="entry name" value="DNA_ligase_A_N"/>
    <property type="match status" value="1"/>
</dbReference>
<dbReference type="Gene3D" id="3.30.470.30">
    <property type="entry name" value="DNA ligase/mRNA capping enzyme"/>
    <property type="match status" value="1"/>
</dbReference>
<dbReference type="Pfam" id="PF01068">
    <property type="entry name" value="DNA_ligase_A_M"/>
    <property type="match status" value="1"/>
</dbReference>
<dbReference type="PANTHER" id="PTHR45674:SF7">
    <property type="entry name" value="DNA LIGASE"/>
    <property type="match status" value="1"/>
</dbReference>
<feature type="domain" description="DNA ligase ATP-dependent N-terminal" evidence="5">
    <location>
        <begin position="19"/>
        <end position="192"/>
    </location>
</feature>
<accession>A0A133VNQ2</accession>
<dbReference type="GO" id="GO:0006273">
    <property type="term" value="P:lagging strand elongation"/>
    <property type="evidence" value="ECO:0007669"/>
    <property type="project" value="TreeGrafter"/>
</dbReference>
<reference evidence="6 7" key="1">
    <citation type="journal article" date="2016" name="Sci. Rep.">
        <title>Metabolic traits of an uncultured archaeal lineage -MSBL1- from brine pools of the Red Sea.</title>
        <authorList>
            <person name="Mwirichia R."/>
            <person name="Alam I."/>
            <person name="Rashid M."/>
            <person name="Vinu M."/>
            <person name="Ba-Alawi W."/>
            <person name="Anthony Kamau A."/>
            <person name="Kamanda Ngugi D."/>
            <person name="Goker M."/>
            <person name="Klenk H.P."/>
            <person name="Bajic V."/>
            <person name="Stingl U."/>
        </authorList>
    </citation>
    <scope>NUCLEOTIDE SEQUENCE [LARGE SCALE GENOMIC DNA]</scope>
    <source>
        <strain evidence="6">SCGC-AAA385D11</strain>
    </source>
</reference>
<name>A0A133VNQ2_9EURY</name>
<dbReference type="EMBL" id="LHYK01000012">
    <property type="protein sequence ID" value="KXB08095.1"/>
    <property type="molecule type" value="Genomic_DNA"/>
</dbReference>
<evidence type="ECO:0008006" key="8">
    <source>
        <dbReference type="Google" id="ProtNLM"/>
    </source>
</evidence>
<evidence type="ECO:0000259" key="5">
    <source>
        <dbReference type="Pfam" id="PF04675"/>
    </source>
</evidence>
<keyword evidence="2" id="KW-0547">Nucleotide-binding</keyword>
<dbReference type="GO" id="GO:0006310">
    <property type="term" value="P:DNA recombination"/>
    <property type="evidence" value="ECO:0007669"/>
    <property type="project" value="InterPro"/>
</dbReference>
<organism evidence="6 7">
    <name type="scientific">candidate division MSBL1 archaeon SCGC-AAA385D11</name>
    <dbReference type="NCBI Taxonomy" id="1698286"/>
    <lineage>
        <taxon>Archaea</taxon>
        <taxon>Methanobacteriati</taxon>
        <taxon>Methanobacteriota</taxon>
        <taxon>candidate division MSBL1</taxon>
    </lineage>
</organism>
<keyword evidence="3" id="KW-0067">ATP-binding</keyword>
<comment type="caution">
    <text evidence="6">The sequence shown here is derived from an EMBL/GenBank/DDBJ whole genome shotgun (WGS) entry which is preliminary data.</text>
</comment>
<proteinExistence type="predicted"/>
<dbReference type="SUPFAM" id="SSF117018">
    <property type="entry name" value="ATP-dependent DNA ligase DNA-binding domain"/>
    <property type="match status" value="1"/>
</dbReference>
<keyword evidence="1" id="KW-0436">Ligase</keyword>
<dbReference type="PROSITE" id="PS00697">
    <property type="entry name" value="DNA_LIGASE_A1"/>
    <property type="match status" value="1"/>
</dbReference>
<dbReference type="InterPro" id="IPR050191">
    <property type="entry name" value="ATP-dep_DNA_ligase"/>
</dbReference>
<dbReference type="InterPro" id="IPR036599">
    <property type="entry name" value="DNA_ligase_N_sf"/>
</dbReference>
<gene>
    <name evidence="6" type="ORF">AKJ58_00905</name>
</gene>
<dbReference type="GO" id="GO:0003677">
    <property type="term" value="F:DNA binding"/>
    <property type="evidence" value="ECO:0007669"/>
    <property type="project" value="InterPro"/>
</dbReference>
<dbReference type="Gene3D" id="1.10.3260.10">
    <property type="entry name" value="DNA ligase, ATP-dependent, N-terminal domain"/>
    <property type="match status" value="1"/>
</dbReference>
<dbReference type="AlphaFoldDB" id="A0A133VNQ2"/>
<evidence type="ECO:0000256" key="3">
    <source>
        <dbReference type="ARBA" id="ARBA00022840"/>
    </source>
</evidence>
<dbReference type="SUPFAM" id="SSF56091">
    <property type="entry name" value="DNA ligase/mRNA capping enzyme, catalytic domain"/>
    <property type="match status" value="1"/>
</dbReference>
<evidence type="ECO:0000313" key="6">
    <source>
        <dbReference type="EMBL" id="KXB08095.1"/>
    </source>
</evidence>
<dbReference type="GO" id="GO:0005524">
    <property type="term" value="F:ATP binding"/>
    <property type="evidence" value="ECO:0007669"/>
    <property type="project" value="UniProtKB-KW"/>
</dbReference>
<keyword evidence="7" id="KW-1185">Reference proteome</keyword>
<evidence type="ECO:0000313" key="7">
    <source>
        <dbReference type="Proteomes" id="UP000070256"/>
    </source>
</evidence>
<dbReference type="InterPro" id="IPR012310">
    <property type="entry name" value="DNA_ligase_ATP-dep_cent"/>
</dbReference>
<dbReference type="InterPro" id="IPR012308">
    <property type="entry name" value="DNA_ligase_ATP-dep_N"/>
</dbReference>